<dbReference type="PANTHER" id="PTHR30143:SF0">
    <property type="entry name" value="2-KETO-4-PENTENOATE HYDRATASE"/>
    <property type="match status" value="1"/>
</dbReference>
<dbReference type="GO" id="GO:0016787">
    <property type="term" value="F:hydrolase activity"/>
    <property type="evidence" value="ECO:0007669"/>
    <property type="project" value="UniProtKB-KW"/>
</dbReference>
<dbReference type="UniPathway" id="UPA00394"/>
<dbReference type="GO" id="GO:0005737">
    <property type="term" value="C:cytoplasm"/>
    <property type="evidence" value="ECO:0007669"/>
    <property type="project" value="TreeGrafter"/>
</dbReference>
<keyword evidence="6" id="KW-1185">Reference proteome</keyword>
<dbReference type="GO" id="GO:0019628">
    <property type="term" value="P:urate catabolic process"/>
    <property type="evidence" value="ECO:0007669"/>
    <property type="project" value="UniProtKB-UniPathway"/>
</dbReference>
<dbReference type="AlphaFoldDB" id="A0A6P2GDH4"/>
<feature type="domain" description="Fumarylacetoacetase-like C-terminal" evidence="2">
    <location>
        <begin position="73"/>
        <end position="259"/>
    </location>
</feature>
<proteinExistence type="predicted"/>
<accession>A0A6P2GDH4</accession>
<reference evidence="4 5" key="1">
    <citation type="submission" date="2019-09" db="EMBL/GenBank/DDBJ databases">
        <authorList>
            <person name="Depoorter E."/>
        </authorList>
    </citation>
    <scope>NUCLEOTIDE SEQUENCE [LARGE SCALE GENOMIC DNA]</scope>
    <source>
        <strain evidence="4">LMG 20980</strain>
    </source>
</reference>
<dbReference type="InterPro" id="IPR036663">
    <property type="entry name" value="Fumarylacetoacetase_C_sf"/>
</dbReference>
<keyword evidence="1" id="KW-0456">Lyase</keyword>
<evidence type="ECO:0000313" key="3">
    <source>
        <dbReference type="EMBL" id="MBM2771308.1"/>
    </source>
</evidence>
<dbReference type="RefSeq" id="WP_174927338.1">
    <property type="nucleotide sequence ID" value="NZ_CABVLY010000018.1"/>
</dbReference>
<dbReference type="Proteomes" id="UP000494201">
    <property type="component" value="Unassembled WGS sequence"/>
</dbReference>
<reference evidence="3 6" key="2">
    <citation type="submission" date="2021-02" db="EMBL/GenBank/DDBJ databases">
        <title>Draft genome of the type strains Burkholderia anthina DSM16086.</title>
        <authorList>
            <person name="Hertel R."/>
            <person name="Meissner J."/>
            <person name="Poehlein A."/>
            <person name="Daniel R."/>
            <person name="Commichau F.M."/>
        </authorList>
    </citation>
    <scope>NUCLEOTIDE SEQUENCE [LARGE SCALE GENOMIC DNA]</scope>
    <source>
        <strain evidence="3 6">DSM 16086</strain>
    </source>
</reference>
<dbReference type="InterPro" id="IPR011234">
    <property type="entry name" value="Fumarylacetoacetase-like_C"/>
</dbReference>
<evidence type="ECO:0000256" key="1">
    <source>
        <dbReference type="ARBA" id="ARBA00023239"/>
    </source>
</evidence>
<dbReference type="GeneID" id="56502387"/>
<evidence type="ECO:0000313" key="5">
    <source>
        <dbReference type="Proteomes" id="UP000494201"/>
    </source>
</evidence>
<dbReference type="InterPro" id="IPR050772">
    <property type="entry name" value="Hydratase-Decarb/MhpD_sf"/>
</dbReference>
<dbReference type="EMBL" id="CABVLY010000018">
    <property type="protein sequence ID" value="VVU51607.1"/>
    <property type="molecule type" value="Genomic_DNA"/>
</dbReference>
<dbReference type="Proteomes" id="UP000755577">
    <property type="component" value="Unassembled WGS sequence"/>
</dbReference>
<protein>
    <submittedName>
        <fullName evidence="4">2-keto-4-pentenoate hydratase</fullName>
    </submittedName>
    <submittedName>
        <fullName evidence="3">Fumarylacetoacetate hydrolase family protein</fullName>
    </submittedName>
</protein>
<dbReference type="GO" id="GO:0008684">
    <property type="term" value="F:2-oxopent-4-enoate hydratase activity"/>
    <property type="evidence" value="ECO:0007669"/>
    <property type="project" value="TreeGrafter"/>
</dbReference>
<dbReference type="PANTHER" id="PTHR30143">
    <property type="entry name" value="ACID HYDRATASE"/>
    <property type="match status" value="1"/>
</dbReference>
<keyword evidence="3" id="KW-0378">Hydrolase</keyword>
<dbReference type="SUPFAM" id="SSF56529">
    <property type="entry name" value="FAH"/>
    <property type="match status" value="1"/>
</dbReference>
<organism evidence="4 5">
    <name type="scientific">Burkholderia anthina</name>
    <dbReference type="NCBI Taxonomy" id="179879"/>
    <lineage>
        <taxon>Bacteria</taxon>
        <taxon>Pseudomonadati</taxon>
        <taxon>Pseudomonadota</taxon>
        <taxon>Betaproteobacteria</taxon>
        <taxon>Burkholderiales</taxon>
        <taxon>Burkholderiaceae</taxon>
        <taxon>Burkholderia</taxon>
        <taxon>Burkholderia cepacia complex</taxon>
    </lineage>
</organism>
<dbReference type="Pfam" id="PF01557">
    <property type="entry name" value="FAA_hydrolase"/>
    <property type="match status" value="1"/>
</dbReference>
<evidence type="ECO:0000259" key="2">
    <source>
        <dbReference type="Pfam" id="PF01557"/>
    </source>
</evidence>
<evidence type="ECO:0000313" key="6">
    <source>
        <dbReference type="Proteomes" id="UP000755577"/>
    </source>
</evidence>
<dbReference type="Gene3D" id="3.90.850.10">
    <property type="entry name" value="Fumarylacetoacetase-like, C-terminal domain"/>
    <property type="match status" value="1"/>
</dbReference>
<sequence length="264" mass="28134">MNMDTVVLERLATSLRTAAREGLPIPPVRNELAAFGVAGAYAVQEINTRHSLEIGRRLTGRKIGLTSQSVQQQLGVDSPDFGMLFADMELAPDEVVSLGRVLQPKVEAEVAVVLERDLCQEHVTLSELMSAIAYVVPAVEIVGSRIKHWDIKLLDTVADNASSGLYALGTRPRKLSEVDLRTCGMLMERKGQVVSLGVGAACLGHPLNAALWLARKMIDVERPLVAGDVIMTGALGPMVTISPGDIIETTIAGLGVVTTAFAAT</sequence>
<dbReference type="EMBL" id="JAFCIQ010000040">
    <property type="protein sequence ID" value="MBM2771308.1"/>
    <property type="molecule type" value="Genomic_DNA"/>
</dbReference>
<name>A0A6P2GDH4_9BURK</name>
<evidence type="ECO:0000313" key="4">
    <source>
        <dbReference type="EMBL" id="VVU51607.1"/>
    </source>
</evidence>
<gene>
    <name evidence="4" type="ORF">BAN20980_04329</name>
    <name evidence="3" type="ORF">JQK92_33415</name>
</gene>